<dbReference type="Proteomes" id="UP001202248">
    <property type="component" value="Unassembled WGS sequence"/>
</dbReference>
<comment type="caution">
    <text evidence="6">The sequence shown here is derived from an EMBL/GenBank/DDBJ whole genome shotgun (WGS) entry which is preliminary data.</text>
</comment>
<dbReference type="InterPro" id="IPR038765">
    <property type="entry name" value="Papain-like_cys_pep_sf"/>
</dbReference>
<keyword evidence="3" id="KW-0378">Hydrolase</keyword>
<dbReference type="InterPro" id="IPR041382">
    <property type="entry name" value="SH3_16"/>
</dbReference>
<dbReference type="Pfam" id="PF00877">
    <property type="entry name" value="NLPC_P60"/>
    <property type="match status" value="1"/>
</dbReference>
<dbReference type="Gene3D" id="2.30.30.40">
    <property type="entry name" value="SH3 Domains"/>
    <property type="match status" value="1"/>
</dbReference>
<keyword evidence="4" id="KW-0788">Thiol protease</keyword>
<name>A0ABS9SQP6_9BACT</name>
<dbReference type="SUPFAM" id="SSF54001">
    <property type="entry name" value="Cysteine proteinases"/>
    <property type="match status" value="1"/>
</dbReference>
<dbReference type="InterPro" id="IPR000064">
    <property type="entry name" value="NLP_P60_dom"/>
</dbReference>
<organism evidence="6 7">
    <name type="scientific">Niabella ginsengisoli</name>
    <dbReference type="NCBI Taxonomy" id="522298"/>
    <lineage>
        <taxon>Bacteria</taxon>
        <taxon>Pseudomonadati</taxon>
        <taxon>Bacteroidota</taxon>
        <taxon>Chitinophagia</taxon>
        <taxon>Chitinophagales</taxon>
        <taxon>Chitinophagaceae</taxon>
        <taxon>Niabella</taxon>
    </lineage>
</organism>
<dbReference type="PANTHER" id="PTHR47053:SF1">
    <property type="entry name" value="MUREIN DD-ENDOPEPTIDASE MEPH-RELATED"/>
    <property type="match status" value="1"/>
</dbReference>
<accession>A0ABS9SQP6</accession>
<evidence type="ECO:0000256" key="3">
    <source>
        <dbReference type="ARBA" id="ARBA00022801"/>
    </source>
</evidence>
<proteinExistence type="inferred from homology"/>
<comment type="similarity">
    <text evidence="1">Belongs to the peptidase C40 family.</text>
</comment>
<dbReference type="PROSITE" id="PS51935">
    <property type="entry name" value="NLPC_P60"/>
    <property type="match status" value="1"/>
</dbReference>
<dbReference type="RefSeq" id="WP_240833068.1">
    <property type="nucleotide sequence ID" value="NZ_JAKWBL010000004.1"/>
</dbReference>
<protein>
    <submittedName>
        <fullName evidence="6">C40 family peptidase</fullName>
    </submittedName>
</protein>
<evidence type="ECO:0000259" key="5">
    <source>
        <dbReference type="PROSITE" id="PS51935"/>
    </source>
</evidence>
<sequence>MCNQLLFGEAVKILKKQNATWLKVESLYDGYIGWVTHHLITIVDGVTALQPCQTLAPHFLNKVVYNNQSMHVPLGSSLRNFKNKKGDIAGIAYSFTGRPVDTTLVDNKVETLLQQAFLWLNAPYMWGGKTILGVDCSGFCQTVYKLVGARIARDAWQQATQGKLVRSLKTAKPGDLAFFDEKDKIVHVGILLGPNEIIHASGKVRIDKIDRSGIINTDTGERTHTLKLIRRFNY</sequence>
<keyword evidence="7" id="KW-1185">Reference proteome</keyword>
<evidence type="ECO:0000256" key="4">
    <source>
        <dbReference type="ARBA" id="ARBA00022807"/>
    </source>
</evidence>
<dbReference type="Pfam" id="PF18348">
    <property type="entry name" value="SH3_16"/>
    <property type="match status" value="1"/>
</dbReference>
<evidence type="ECO:0000256" key="1">
    <source>
        <dbReference type="ARBA" id="ARBA00007074"/>
    </source>
</evidence>
<evidence type="ECO:0000256" key="2">
    <source>
        <dbReference type="ARBA" id="ARBA00022670"/>
    </source>
</evidence>
<gene>
    <name evidence="6" type="ORF">MKP09_23675</name>
</gene>
<evidence type="ECO:0000313" key="6">
    <source>
        <dbReference type="EMBL" id="MCH5600700.1"/>
    </source>
</evidence>
<dbReference type="PANTHER" id="PTHR47053">
    <property type="entry name" value="MUREIN DD-ENDOPEPTIDASE MEPH-RELATED"/>
    <property type="match status" value="1"/>
</dbReference>
<feature type="domain" description="NlpC/P60" evidence="5">
    <location>
        <begin position="106"/>
        <end position="233"/>
    </location>
</feature>
<dbReference type="InterPro" id="IPR051202">
    <property type="entry name" value="Peptidase_C40"/>
</dbReference>
<dbReference type="EMBL" id="JAKWBL010000004">
    <property type="protein sequence ID" value="MCH5600700.1"/>
    <property type="molecule type" value="Genomic_DNA"/>
</dbReference>
<keyword evidence="2" id="KW-0645">Protease</keyword>
<reference evidence="6 7" key="1">
    <citation type="submission" date="2022-02" db="EMBL/GenBank/DDBJ databases">
        <authorList>
            <person name="Min J."/>
        </authorList>
    </citation>
    <scope>NUCLEOTIDE SEQUENCE [LARGE SCALE GENOMIC DNA]</scope>
    <source>
        <strain evidence="6 7">GR10-1</strain>
    </source>
</reference>
<dbReference type="Gene3D" id="3.90.1720.10">
    <property type="entry name" value="endopeptidase domain like (from Nostoc punctiforme)"/>
    <property type="match status" value="1"/>
</dbReference>
<evidence type="ECO:0000313" key="7">
    <source>
        <dbReference type="Proteomes" id="UP001202248"/>
    </source>
</evidence>